<dbReference type="OrthoDB" id="5379420at2759"/>
<dbReference type="STRING" id="655863.F0XS66"/>
<feature type="region of interest" description="Disordered" evidence="1">
    <location>
        <begin position="321"/>
        <end position="340"/>
    </location>
</feature>
<evidence type="ECO:0000313" key="2">
    <source>
        <dbReference type="EMBL" id="EFW99646.1"/>
    </source>
</evidence>
<dbReference type="GeneID" id="25981623"/>
<evidence type="ECO:0000256" key="1">
    <source>
        <dbReference type="SAM" id="MobiDB-lite"/>
    </source>
</evidence>
<protein>
    <submittedName>
        <fullName evidence="2">Uncharacterized protein</fullName>
    </submittedName>
</protein>
<dbReference type="Proteomes" id="UP000007796">
    <property type="component" value="Unassembled WGS sequence"/>
</dbReference>
<sequence length="465" mass="49748">MASRLLLRPSCLAPGCGLVALSSSFGSTSSPWQNQPRRSAHVRSASKASRSPTVRRAERAEKQAVRPPGLEHGRPAANRVFPADPSVLIVPLEAAIVVLQSELTASDCLEIIASCHQAYDGDAVSKAALKKEYNLSPYSIHSVALLLLFGAATTADGARHLPLATTLLHMAAEAPSRPGGYLPSTLTVLSMFSGNNVPGQQPQQPQKPQKRRLRDMQFYQDAEKRFLDYLAANQNLVLSPASGNASVEDVVMQANAFTQAGLLAEAGGNPSRALRWFRAASVVGTELSGQVDGADIEPREPRWDWERRCLEAIGRLQTTELRQQQQGGDAVTPPIDSTEEKQQQLLYQEARAAVRTAALALNSGVACLLLATEYATREISLDGGQGGTLEEDDPYEVETLLYRAAAAAIPGASDVLAARLEAKLALNRSGSGKDVSKASPELELLAEEWRALATASSGHKNTQST</sequence>
<dbReference type="AlphaFoldDB" id="F0XS66"/>
<gene>
    <name evidence="2" type="ORF">CMQ_8014</name>
</gene>
<feature type="compositionally biased region" description="Polar residues" evidence="1">
    <location>
        <begin position="27"/>
        <end position="37"/>
    </location>
</feature>
<name>F0XS66_GROCL</name>
<organism evidence="3">
    <name type="scientific">Grosmannia clavigera (strain kw1407 / UAMH 11150)</name>
    <name type="common">Blue stain fungus</name>
    <name type="synonym">Graphiocladiella clavigera</name>
    <dbReference type="NCBI Taxonomy" id="655863"/>
    <lineage>
        <taxon>Eukaryota</taxon>
        <taxon>Fungi</taxon>
        <taxon>Dikarya</taxon>
        <taxon>Ascomycota</taxon>
        <taxon>Pezizomycotina</taxon>
        <taxon>Sordariomycetes</taxon>
        <taxon>Sordariomycetidae</taxon>
        <taxon>Ophiostomatales</taxon>
        <taxon>Ophiostomataceae</taxon>
        <taxon>Leptographium</taxon>
    </lineage>
</organism>
<feature type="compositionally biased region" description="Basic and acidic residues" evidence="1">
    <location>
        <begin position="55"/>
        <end position="74"/>
    </location>
</feature>
<keyword evidence="3" id="KW-1185">Reference proteome</keyword>
<evidence type="ECO:0000313" key="3">
    <source>
        <dbReference type="Proteomes" id="UP000007796"/>
    </source>
</evidence>
<dbReference type="EMBL" id="GL629990">
    <property type="protein sequence ID" value="EFW99646.1"/>
    <property type="molecule type" value="Genomic_DNA"/>
</dbReference>
<dbReference type="HOGENOM" id="CLU_588167_0_0_1"/>
<dbReference type="InParanoid" id="F0XS66"/>
<dbReference type="RefSeq" id="XP_014169129.1">
    <property type="nucleotide sequence ID" value="XM_014313654.1"/>
</dbReference>
<reference evidence="2 3" key="1">
    <citation type="journal article" date="2011" name="Proc. Natl. Acad. Sci. U.S.A.">
        <title>Genome and transcriptome analyses of the mountain pine beetle-fungal symbiont Grosmannia clavigera, a lodgepole pine pathogen.</title>
        <authorList>
            <person name="DiGuistini S."/>
            <person name="Wang Y."/>
            <person name="Liao N.Y."/>
            <person name="Taylor G."/>
            <person name="Tanguay P."/>
            <person name="Feau N."/>
            <person name="Henrissat B."/>
            <person name="Chan S.K."/>
            <person name="Hesse-Orce U."/>
            <person name="Alamouti S.M."/>
            <person name="Tsui C.K.M."/>
            <person name="Docking R.T."/>
            <person name="Levasseur A."/>
            <person name="Haridas S."/>
            <person name="Robertson G."/>
            <person name="Birol I."/>
            <person name="Holt R.A."/>
            <person name="Marra M.A."/>
            <person name="Hamelin R.C."/>
            <person name="Hirst M."/>
            <person name="Jones S.J.M."/>
            <person name="Bohlmann J."/>
            <person name="Breuil C."/>
        </authorList>
    </citation>
    <scope>NUCLEOTIDE SEQUENCE [LARGE SCALE GENOMIC DNA]</scope>
    <source>
        <strain evidence="3">kw1407 / UAMH 11150</strain>
    </source>
</reference>
<feature type="region of interest" description="Disordered" evidence="1">
    <location>
        <begin position="27"/>
        <end position="77"/>
    </location>
</feature>
<proteinExistence type="predicted"/>
<accession>F0XS66</accession>
<feature type="region of interest" description="Disordered" evidence="1">
    <location>
        <begin position="194"/>
        <end position="213"/>
    </location>
</feature>
<dbReference type="eggNOG" id="ENOG502RNNB">
    <property type="taxonomic scope" value="Eukaryota"/>
</dbReference>